<dbReference type="Proteomes" id="UP000287171">
    <property type="component" value="Unassembled WGS sequence"/>
</dbReference>
<dbReference type="AlphaFoldDB" id="A0A402B7D4"/>
<accession>A0A402B7D4</accession>
<evidence type="ECO:0000313" key="1">
    <source>
        <dbReference type="EMBL" id="GCE27239.1"/>
    </source>
</evidence>
<name>A0A402B7D4_9CHLR</name>
<sequence length="105" mass="11651">MQLKLRITSTAIKSKILSNKARAAKNVRTHGIVGTYEQRPYESFLKKIYTGRPSFHYHFNTLVVSPISPSHVPEVHIPLKETAVDPPENAMIQVVASEVVAGLEA</sequence>
<protein>
    <submittedName>
        <fullName evidence="1">Uncharacterized protein</fullName>
    </submittedName>
</protein>
<gene>
    <name evidence="1" type="ORF">KDA_27230</name>
</gene>
<evidence type="ECO:0000313" key="2">
    <source>
        <dbReference type="Proteomes" id="UP000287171"/>
    </source>
</evidence>
<keyword evidence="2" id="KW-1185">Reference proteome</keyword>
<organism evidence="1 2">
    <name type="scientific">Dictyobacter alpinus</name>
    <dbReference type="NCBI Taxonomy" id="2014873"/>
    <lineage>
        <taxon>Bacteria</taxon>
        <taxon>Bacillati</taxon>
        <taxon>Chloroflexota</taxon>
        <taxon>Ktedonobacteria</taxon>
        <taxon>Ktedonobacterales</taxon>
        <taxon>Dictyobacteraceae</taxon>
        <taxon>Dictyobacter</taxon>
    </lineage>
</organism>
<reference evidence="2" key="1">
    <citation type="submission" date="2018-12" db="EMBL/GenBank/DDBJ databases">
        <title>Tengunoibacter tsumagoiensis gen. nov., sp. nov., Dictyobacter kobayashii sp. nov., D. alpinus sp. nov., and D. joshuensis sp. nov. and description of Dictyobacteraceae fam. nov. within the order Ktedonobacterales isolated from Tengu-no-mugimeshi.</title>
        <authorList>
            <person name="Wang C.M."/>
            <person name="Zheng Y."/>
            <person name="Sakai Y."/>
            <person name="Toyoda A."/>
            <person name="Minakuchi Y."/>
            <person name="Abe K."/>
            <person name="Yokota A."/>
            <person name="Yabe S."/>
        </authorList>
    </citation>
    <scope>NUCLEOTIDE SEQUENCE [LARGE SCALE GENOMIC DNA]</scope>
    <source>
        <strain evidence="2">Uno16</strain>
    </source>
</reference>
<dbReference type="EMBL" id="BIFT01000001">
    <property type="protein sequence ID" value="GCE27239.1"/>
    <property type="molecule type" value="Genomic_DNA"/>
</dbReference>
<proteinExistence type="predicted"/>
<comment type="caution">
    <text evidence="1">The sequence shown here is derived from an EMBL/GenBank/DDBJ whole genome shotgun (WGS) entry which is preliminary data.</text>
</comment>